<reference evidence="1" key="1">
    <citation type="submission" date="2023-08" db="EMBL/GenBank/DDBJ databases">
        <title>Mucin Metabolism Genes Underlie the Key Renovations of Bacteroides xylanisolvens Genomes in Captive Great Apes.</title>
        <authorList>
            <person name="Nishida A.H."/>
        </authorList>
    </citation>
    <scope>NUCLEOTIDE SEQUENCE</scope>
    <source>
        <strain evidence="1">P13.H9</strain>
    </source>
</reference>
<dbReference type="PANTHER" id="PTHR41244:SF1">
    <property type="entry name" value="GLYCOSYLTRANSFERASE"/>
    <property type="match status" value="1"/>
</dbReference>
<protein>
    <submittedName>
        <fullName evidence="1">Glycoside hydrolase family 99-like domain-containing protein</fullName>
    </submittedName>
</protein>
<dbReference type="GO" id="GO:0016787">
    <property type="term" value="F:hydrolase activity"/>
    <property type="evidence" value="ECO:0007669"/>
    <property type="project" value="UniProtKB-KW"/>
</dbReference>
<dbReference type="Pfam" id="PF14307">
    <property type="entry name" value="Glyco_tran_WbsX"/>
    <property type="match status" value="1"/>
</dbReference>
<dbReference type="InterPro" id="IPR032719">
    <property type="entry name" value="WbsX"/>
</dbReference>
<organism evidence="1 2">
    <name type="scientific">Bacteroides xylanisolvens</name>
    <dbReference type="NCBI Taxonomy" id="371601"/>
    <lineage>
        <taxon>Bacteria</taxon>
        <taxon>Pseudomonadati</taxon>
        <taxon>Bacteroidota</taxon>
        <taxon>Bacteroidia</taxon>
        <taxon>Bacteroidales</taxon>
        <taxon>Bacteroidaceae</taxon>
        <taxon>Bacteroides</taxon>
    </lineage>
</organism>
<dbReference type="CDD" id="cd11579">
    <property type="entry name" value="Glyco_tran_WbsX"/>
    <property type="match status" value="1"/>
</dbReference>
<sequence>MKNPKVFAMYLPQYHCIPENDEFWGNGFTDWVTVRNAKSLYNGHIQPRVPLNDNYYDLSIEENVIWQAKIAYDFGIYGFGVYHYWFNNEKNILTKPAEILRNSRDINIKYFLSWDNANWRRSWSNVKGNDWAPIADKEQPKQTGPQILIPYILGKEPDWRNHYEYVRTHFMSANYEKYNNKPLFSIIGFSNEILEMCESWDKWAKEDGFDGMSFIFQNTPASFVPKKDWFLYNYEPHYVAWIHPSLEVILKTYPQRIINKMCKTFGINKNRGISYYDYDKVWHRLINYVKQNDQSNVIQGSFVGYDDSPRRGTNGSKIIKGATHKKFAFYFRQFFDIISSQNKPYIFITAWNEWGEGAFLEPDETNGYAYLNELKNILR</sequence>
<keyword evidence="1" id="KW-0378">Hydrolase</keyword>
<comment type="caution">
    <text evidence="1">The sequence shown here is derived from an EMBL/GenBank/DDBJ whole genome shotgun (WGS) entry which is preliminary data.</text>
</comment>
<evidence type="ECO:0000313" key="2">
    <source>
        <dbReference type="Proteomes" id="UP001198461"/>
    </source>
</evidence>
<dbReference type="RefSeq" id="WP_087321236.1">
    <property type="nucleotide sequence ID" value="NZ_JABFIB010000019.1"/>
</dbReference>
<dbReference type="Gene3D" id="3.20.20.80">
    <property type="entry name" value="Glycosidases"/>
    <property type="match status" value="1"/>
</dbReference>
<accession>A0AAW4SWD2</accession>
<dbReference type="EMBL" id="JAIWYE010000002">
    <property type="protein sequence ID" value="MCA4702153.1"/>
    <property type="molecule type" value="Genomic_DNA"/>
</dbReference>
<proteinExistence type="predicted"/>
<dbReference type="Proteomes" id="UP001198461">
    <property type="component" value="Unassembled WGS sequence"/>
</dbReference>
<name>A0AAW4SWD2_9BACE</name>
<dbReference type="AlphaFoldDB" id="A0AAW4SWD2"/>
<evidence type="ECO:0000313" key="1">
    <source>
        <dbReference type="EMBL" id="MCA4702153.1"/>
    </source>
</evidence>
<dbReference type="PANTHER" id="PTHR41244">
    <property type="entry name" value="RHAMNAN SYNTHESIS F"/>
    <property type="match status" value="1"/>
</dbReference>
<gene>
    <name evidence="1" type="ORF">LD004_00760</name>
</gene>